<proteinExistence type="predicted"/>
<keyword evidence="6" id="KW-1185">Reference proteome</keyword>
<feature type="region of interest" description="Disordered" evidence="4">
    <location>
        <begin position="340"/>
        <end position="390"/>
    </location>
</feature>
<dbReference type="PANTHER" id="PTHR46227">
    <property type="entry name" value="GLUTAMATE RECEPTOR-INTERACTING PROTEIN GRIP"/>
    <property type="match status" value="1"/>
</dbReference>
<dbReference type="Pfam" id="PF00595">
    <property type="entry name" value="PDZ"/>
    <property type="match status" value="4"/>
</dbReference>
<accession>A0ABM3WJ91</accession>
<protein>
    <submittedName>
        <fullName evidence="7">Glutamate receptor-interacting protein 2 isoform X6</fullName>
    </submittedName>
</protein>
<dbReference type="Pfam" id="PF17820">
    <property type="entry name" value="PDZ_6"/>
    <property type="match status" value="1"/>
</dbReference>
<feature type="domain" description="PDZ" evidence="5">
    <location>
        <begin position="153"/>
        <end position="239"/>
    </location>
</feature>
<dbReference type="PANTHER" id="PTHR46227:SF4">
    <property type="entry name" value="GLUTAMATE RECEPTOR-INTERACTING PROTEIN 2"/>
    <property type="match status" value="1"/>
</dbReference>
<keyword evidence="2" id="KW-0963">Cytoplasm</keyword>
<feature type="compositionally biased region" description="Pro residues" evidence="4">
    <location>
        <begin position="799"/>
        <end position="809"/>
    </location>
</feature>
<name>A0ABM3WJ91_ERIEU</name>
<feature type="domain" description="PDZ" evidence="5">
    <location>
        <begin position="53"/>
        <end position="136"/>
    </location>
</feature>
<dbReference type="RefSeq" id="XP_060036614.1">
    <property type="nucleotide sequence ID" value="XM_060180631.1"/>
</dbReference>
<feature type="region of interest" description="Disordered" evidence="4">
    <location>
        <begin position="626"/>
        <end position="743"/>
    </location>
</feature>
<dbReference type="PROSITE" id="PS50106">
    <property type="entry name" value="PDZ"/>
    <property type="match status" value="5"/>
</dbReference>
<dbReference type="GeneID" id="103108230"/>
<sequence length="809" mass="85222">MRGWRRGLTLCLQRPPDEDDGPYSKGGRDAGGTEGALAWRRQSIPEEFRGVTVVELTKKEGSTLGLTISGGTDKDGKPRVSNLRPGGLAARSDLLNVGDHILSVNGIRLARLRHEEIVSLLRNVGGRVVLEVQYELPPPAPALTPGVTPKTVDVFLHKEDGSFGFVLRGGAQEDGHKSRPLVLTSVRPGGPADREGSLKVGDRLLGVDGVSLLGVSHAAALATLQHCGQQALLHIEYDVAVPDVAAGAPGPLLVELPRPPGSALGISLAPGSNLGRPGVAVEHIRAASLADRSGTLHPGDIILSIDGTSTEHCSPLEAMRLLARSGPSVRLEVLPAPRRAPGRALASTPFPSPTLNHAFPCTTPGTLTRRPQPMSPRTTMGHSRARKQEHRSSLSLASSVLGLGGQVVHTETTEVLLRGDPLTGFGLQLQGGVFATETLSSPALVGSIEPDSPAERCGLLQVGDRVLAVNGVPTEDGSLEEARQLLRDAALAQQVALQIEFDVAESVVPSSGTFLVKLPHRSGVELGITISPANRKRGEPLIISDIKRGSVAHRTGTLEPGDKLLAIDSTRLDGCPLDEALQILQQSQDLVTLKIRKDEDNSDPALFTGRGTLALTLMAVCRRAGGHGGHQLHGGAKATRGTPGHHHLRHRGALRPHRHLRPHQTWPGGEDWCHPRGGPHHGHQRGQPQGPAAEPGHPTPAGSGGHRHTADQEAGGRPIHAPQAGQPERVQRCGRRSPRGPQGWPSCPPFAHLALCGQHPGLLGALCCGRRPSGARHSHAPAHTSGPGHLRVDAQPATKKPPAPHRPCG</sequence>
<evidence type="ECO:0000259" key="5">
    <source>
        <dbReference type="PROSITE" id="PS50106"/>
    </source>
</evidence>
<feature type="domain" description="PDZ" evidence="5">
    <location>
        <begin position="515"/>
        <end position="599"/>
    </location>
</feature>
<keyword evidence="3" id="KW-0677">Repeat</keyword>
<dbReference type="Proteomes" id="UP001652624">
    <property type="component" value="Chromosome 21"/>
</dbReference>
<feature type="region of interest" description="Disordered" evidence="4">
    <location>
        <begin position="772"/>
        <end position="809"/>
    </location>
</feature>
<feature type="region of interest" description="Disordered" evidence="4">
    <location>
        <begin position="1"/>
        <end position="34"/>
    </location>
</feature>
<comment type="subcellular location">
    <subcellularLocation>
        <location evidence="1">Cytoplasm</location>
    </subcellularLocation>
</comment>
<dbReference type="InterPro" id="IPR043545">
    <property type="entry name" value="GRIP1/2"/>
</dbReference>
<evidence type="ECO:0000256" key="4">
    <source>
        <dbReference type="SAM" id="MobiDB-lite"/>
    </source>
</evidence>
<dbReference type="CDD" id="cd06684">
    <property type="entry name" value="PDZ3_GRIP1-2-like"/>
    <property type="match status" value="1"/>
</dbReference>
<feature type="domain" description="PDZ" evidence="5">
    <location>
        <begin position="253"/>
        <end position="337"/>
    </location>
</feature>
<feature type="domain" description="PDZ" evidence="5">
    <location>
        <begin position="414"/>
        <end position="489"/>
    </location>
</feature>
<feature type="compositionally biased region" description="Basic residues" evidence="4">
    <location>
        <begin position="643"/>
        <end position="662"/>
    </location>
</feature>
<dbReference type="InterPro" id="IPR041489">
    <property type="entry name" value="PDZ_6"/>
</dbReference>
<dbReference type="InterPro" id="IPR001478">
    <property type="entry name" value="PDZ"/>
</dbReference>
<evidence type="ECO:0000256" key="1">
    <source>
        <dbReference type="ARBA" id="ARBA00004496"/>
    </source>
</evidence>
<dbReference type="Gene3D" id="2.30.42.10">
    <property type="match status" value="5"/>
</dbReference>
<gene>
    <name evidence="7" type="primary">GRIP2</name>
</gene>
<keyword evidence="7" id="KW-0675">Receptor</keyword>
<dbReference type="InterPro" id="IPR036034">
    <property type="entry name" value="PDZ_sf"/>
</dbReference>
<dbReference type="SMART" id="SM00228">
    <property type="entry name" value="PDZ"/>
    <property type="match status" value="5"/>
</dbReference>
<evidence type="ECO:0000256" key="3">
    <source>
        <dbReference type="ARBA" id="ARBA00022737"/>
    </source>
</evidence>
<evidence type="ECO:0000313" key="6">
    <source>
        <dbReference type="Proteomes" id="UP001652624"/>
    </source>
</evidence>
<organism evidence="6 7">
    <name type="scientific">Erinaceus europaeus</name>
    <name type="common">Western European hedgehog</name>
    <dbReference type="NCBI Taxonomy" id="9365"/>
    <lineage>
        <taxon>Eukaryota</taxon>
        <taxon>Metazoa</taxon>
        <taxon>Chordata</taxon>
        <taxon>Craniata</taxon>
        <taxon>Vertebrata</taxon>
        <taxon>Euteleostomi</taxon>
        <taxon>Mammalia</taxon>
        <taxon>Eutheria</taxon>
        <taxon>Laurasiatheria</taxon>
        <taxon>Eulipotyphla</taxon>
        <taxon>Erinaceidae</taxon>
        <taxon>Erinaceinae</taxon>
        <taxon>Erinaceus</taxon>
    </lineage>
</organism>
<evidence type="ECO:0000313" key="7">
    <source>
        <dbReference type="RefSeq" id="XP_060036614.1"/>
    </source>
</evidence>
<dbReference type="CDD" id="cd06682">
    <property type="entry name" value="PDZ5_GRIP1-2-like"/>
    <property type="match status" value="1"/>
</dbReference>
<dbReference type="CDD" id="cd06681">
    <property type="entry name" value="PDZ2_GRIP1-2-like"/>
    <property type="match status" value="1"/>
</dbReference>
<dbReference type="CDD" id="cd06686">
    <property type="entry name" value="PDZ4_GRIP1-2-like"/>
    <property type="match status" value="1"/>
</dbReference>
<dbReference type="CDD" id="cd06687">
    <property type="entry name" value="PDZ1_GRIP1-2-like"/>
    <property type="match status" value="1"/>
</dbReference>
<reference evidence="7" key="1">
    <citation type="submission" date="2025-08" db="UniProtKB">
        <authorList>
            <consortium name="RefSeq"/>
        </authorList>
    </citation>
    <scope>IDENTIFICATION</scope>
</reference>
<evidence type="ECO:0000256" key="2">
    <source>
        <dbReference type="ARBA" id="ARBA00022490"/>
    </source>
</evidence>
<dbReference type="SUPFAM" id="SSF50156">
    <property type="entry name" value="PDZ domain-like"/>
    <property type="match status" value="5"/>
</dbReference>